<feature type="domain" description="Polysaccharide export protein N-terminal" evidence="2">
    <location>
        <begin position="34"/>
        <end position="106"/>
    </location>
</feature>
<dbReference type="NCBIfam" id="TIGR03027">
    <property type="entry name" value="pepcterm_export"/>
    <property type="match status" value="1"/>
</dbReference>
<dbReference type="Pfam" id="PF02563">
    <property type="entry name" value="Poly_export"/>
    <property type="match status" value="1"/>
</dbReference>
<dbReference type="PANTHER" id="PTHR33619:SF3">
    <property type="entry name" value="POLYSACCHARIDE EXPORT PROTEIN GFCE-RELATED"/>
    <property type="match status" value="1"/>
</dbReference>
<gene>
    <name evidence="4" type="ordered locus">Ping_0428</name>
</gene>
<dbReference type="EMBL" id="CP000510">
    <property type="protein sequence ID" value="ABM02288.1"/>
    <property type="molecule type" value="Genomic_DNA"/>
</dbReference>
<dbReference type="RefSeq" id="WP_011768847.1">
    <property type="nucleotide sequence ID" value="NC_008709.1"/>
</dbReference>
<dbReference type="STRING" id="357804.Ping_0428"/>
<dbReference type="Pfam" id="PF10531">
    <property type="entry name" value="SLBB"/>
    <property type="match status" value="1"/>
</dbReference>
<dbReference type="Gene3D" id="3.30.1950.10">
    <property type="entry name" value="wza like domain"/>
    <property type="match status" value="1"/>
</dbReference>
<reference evidence="4 5" key="1">
    <citation type="submission" date="2007-01" db="EMBL/GenBank/DDBJ databases">
        <title>Complete sequence of Psychromonas ingrahamii 37.</title>
        <authorList>
            <consortium name="US DOE Joint Genome Institute"/>
            <person name="Copeland A."/>
            <person name="Lucas S."/>
            <person name="Lapidus A."/>
            <person name="Barry K."/>
            <person name="Detter J.C."/>
            <person name="Glavina del Rio T."/>
            <person name="Hammon N."/>
            <person name="Israni S."/>
            <person name="Dalin E."/>
            <person name="Tice H."/>
            <person name="Pitluck S."/>
            <person name="Thompson L.S."/>
            <person name="Brettin T."/>
            <person name="Bruce D."/>
            <person name="Han C."/>
            <person name="Tapia R."/>
            <person name="Schmutz J."/>
            <person name="Larimer F."/>
            <person name="Land M."/>
            <person name="Hauser L."/>
            <person name="Kyrpides N."/>
            <person name="Ivanova N."/>
            <person name="Staley J."/>
            <person name="Richardson P."/>
        </authorList>
    </citation>
    <scope>NUCLEOTIDE SEQUENCE [LARGE SCALE GENOMIC DNA]</scope>
    <source>
        <strain evidence="4 5">37</strain>
    </source>
</reference>
<proteinExistence type="predicted"/>
<dbReference type="HOGENOM" id="CLU_038343_3_2_6"/>
<feature type="domain" description="Soluble ligand binding" evidence="3">
    <location>
        <begin position="117"/>
        <end position="164"/>
    </location>
</feature>
<dbReference type="KEGG" id="pin:Ping_0428"/>
<dbReference type="InterPro" id="IPR003715">
    <property type="entry name" value="Poly_export_N"/>
</dbReference>
<evidence type="ECO:0000256" key="1">
    <source>
        <dbReference type="ARBA" id="ARBA00022729"/>
    </source>
</evidence>
<evidence type="ECO:0000313" key="4">
    <source>
        <dbReference type="EMBL" id="ABM02288.1"/>
    </source>
</evidence>
<dbReference type="InterPro" id="IPR049712">
    <property type="entry name" value="Poly_export"/>
</dbReference>
<evidence type="ECO:0000259" key="3">
    <source>
        <dbReference type="Pfam" id="PF10531"/>
    </source>
</evidence>
<sequence length="202" mass="22060">MIKTLLLTFAIYMLASCSSTELLQQMDSKEIITAPEYKIGVGDQLSINVWKNPELSLSVTVRPDGKISVPLVGDAQAVGLSAEALAAELNNNLKKFIRSPEVTVIVSSAMSAEFLSRVRITGAVQTPLSIPYREGMTVLDLVLQAGGLNPFSNGDNAILYRKTDSGIKRYSIKLKRIIKQGDISTNYELRPSDILIVPESIF</sequence>
<accession>A1SS23</accession>
<dbReference type="Proteomes" id="UP000000639">
    <property type="component" value="Chromosome"/>
</dbReference>
<evidence type="ECO:0000313" key="5">
    <source>
        <dbReference type="Proteomes" id="UP000000639"/>
    </source>
</evidence>
<protein>
    <submittedName>
        <fullName evidence="4">Polysaccharide export protein</fullName>
    </submittedName>
</protein>
<dbReference type="AlphaFoldDB" id="A1SS23"/>
<dbReference type="GO" id="GO:0015159">
    <property type="term" value="F:polysaccharide transmembrane transporter activity"/>
    <property type="evidence" value="ECO:0007669"/>
    <property type="project" value="InterPro"/>
</dbReference>
<dbReference type="InterPro" id="IPR019554">
    <property type="entry name" value="Soluble_ligand-bd"/>
</dbReference>
<dbReference type="PANTHER" id="PTHR33619">
    <property type="entry name" value="POLYSACCHARIDE EXPORT PROTEIN GFCE-RELATED"/>
    <property type="match status" value="1"/>
</dbReference>
<organism evidence="4 5">
    <name type="scientific">Psychromonas ingrahamii (strain DSM 17664 / CCUG 51855 / 37)</name>
    <dbReference type="NCBI Taxonomy" id="357804"/>
    <lineage>
        <taxon>Bacteria</taxon>
        <taxon>Pseudomonadati</taxon>
        <taxon>Pseudomonadota</taxon>
        <taxon>Gammaproteobacteria</taxon>
        <taxon>Alteromonadales</taxon>
        <taxon>Psychromonadaceae</taxon>
        <taxon>Psychromonas</taxon>
    </lineage>
</organism>
<name>A1SS23_PSYIN</name>
<dbReference type="PROSITE" id="PS51257">
    <property type="entry name" value="PROKAR_LIPOPROTEIN"/>
    <property type="match status" value="1"/>
</dbReference>
<evidence type="ECO:0000259" key="2">
    <source>
        <dbReference type="Pfam" id="PF02563"/>
    </source>
</evidence>
<keyword evidence="1" id="KW-0732">Signal</keyword>
<dbReference type="OrthoDB" id="9808421at2"/>
<dbReference type="Gene3D" id="3.10.560.10">
    <property type="entry name" value="Outer membrane lipoprotein wza domain like"/>
    <property type="match status" value="1"/>
</dbReference>
<dbReference type="InterPro" id="IPR017477">
    <property type="entry name" value="PEP-CTERM_polysacc_export"/>
</dbReference>
<dbReference type="eggNOG" id="COG1596">
    <property type="taxonomic scope" value="Bacteria"/>
</dbReference>
<keyword evidence="5" id="KW-1185">Reference proteome</keyword>